<evidence type="ECO:0008006" key="3">
    <source>
        <dbReference type="Google" id="ProtNLM"/>
    </source>
</evidence>
<name>A0A6J5FAK9_9BURK</name>
<dbReference type="AlphaFoldDB" id="A0A6J5FAK9"/>
<accession>A0A6J5FAK9</accession>
<keyword evidence="2" id="KW-1185">Reference proteome</keyword>
<sequence>MDITAVGVDLAKHVLQIHAVDDRGHTVSRKRLSRPQMVPFFTRLPPCLVGTEACDSAHYWARRMAAMGIQ</sequence>
<evidence type="ECO:0000313" key="2">
    <source>
        <dbReference type="Proteomes" id="UP000494363"/>
    </source>
</evidence>
<organism evidence="1 2">
    <name type="scientific">Paraburkholderia humisilvae</name>
    <dbReference type="NCBI Taxonomy" id="627669"/>
    <lineage>
        <taxon>Bacteria</taxon>
        <taxon>Pseudomonadati</taxon>
        <taxon>Pseudomonadota</taxon>
        <taxon>Betaproteobacteria</taxon>
        <taxon>Burkholderiales</taxon>
        <taxon>Burkholderiaceae</taxon>
        <taxon>Paraburkholderia</taxon>
    </lineage>
</organism>
<dbReference type="Proteomes" id="UP000494363">
    <property type="component" value="Unassembled WGS sequence"/>
</dbReference>
<reference evidence="1 2" key="1">
    <citation type="submission" date="2020-04" db="EMBL/GenBank/DDBJ databases">
        <authorList>
            <person name="De Canck E."/>
        </authorList>
    </citation>
    <scope>NUCLEOTIDE SEQUENCE [LARGE SCALE GENOMIC DNA]</scope>
    <source>
        <strain evidence="1 2">LMG 29542</strain>
    </source>
</reference>
<gene>
    <name evidence="1" type="ORF">LMG29542_08233</name>
</gene>
<evidence type="ECO:0000313" key="1">
    <source>
        <dbReference type="EMBL" id="CAB3774851.1"/>
    </source>
</evidence>
<protein>
    <recommendedName>
        <fullName evidence="3">Transposase</fullName>
    </recommendedName>
</protein>
<dbReference type="EMBL" id="CADIKH010000185">
    <property type="protein sequence ID" value="CAB3774851.1"/>
    <property type="molecule type" value="Genomic_DNA"/>
</dbReference>
<proteinExistence type="predicted"/>